<dbReference type="PANTHER" id="PTHR35841:SF1">
    <property type="entry name" value="PHOSPHONATES-BINDING PERIPLASMIC PROTEIN"/>
    <property type="match status" value="1"/>
</dbReference>
<feature type="compositionally biased region" description="Low complexity" evidence="1">
    <location>
        <begin position="29"/>
        <end position="46"/>
    </location>
</feature>
<reference evidence="2 3" key="1">
    <citation type="submission" date="2023-06" db="EMBL/GenBank/DDBJ databases">
        <title>Aquibacillus rhizosphaerae LR5S19.</title>
        <authorList>
            <person name="Sun J.-Q."/>
        </authorList>
    </citation>
    <scope>NUCLEOTIDE SEQUENCE [LARGE SCALE GENOMIC DNA]</scope>
    <source>
        <strain evidence="2 3">LR5S19</strain>
    </source>
</reference>
<sequence>MKTKLMVLLGLVLLIGFIAGCGSEEESSENTANAETEGTDDSSTTGEETEEENADSGNEQIETLKVDFVPSRDPEEIVTMTEPLKDLLKDELGTLGYDVGNIEINVGTTYEAVGEALSAGTSDVGLIPGGTYVLYDDGAEVILTATRAALSNDSDSPKDWNDNKPTEGLEDEQATYYRSLFIAGPSEKGQELAEKINNGEALTWEDLNSANWAVQSTSSSAGYIYPTLWLQDNFEKSVTDLDNTVQSTGYGDSFAKLAAQTVDIVVAYADARRDNEEAWTSDFARSASIWDETNVIGVTQPIYNDTVSVSKNSEVMTDDLKAALQQAFINIAQTDEGKEVISVYSHEGYKEATSADYEGERAAQEFLKGLKN</sequence>
<dbReference type="PANTHER" id="PTHR35841">
    <property type="entry name" value="PHOSPHONATES-BINDING PERIPLASMIC PROTEIN"/>
    <property type="match status" value="1"/>
</dbReference>
<keyword evidence="3" id="KW-1185">Reference proteome</keyword>
<dbReference type="Gene3D" id="3.40.190.10">
    <property type="entry name" value="Periplasmic binding protein-like II"/>
    <property type="match status" value="2"/>
</dbReference>
<dbReference type="RefSeq" id="WP_285931607.1">
    <property type="nucleotide sequence ID" value="NZ_JASTZU010000030.1"/>
</dbReference>
<accession>A0ABT7L7F4</accession>
<comment type="caution">
    <text evidence="2">The sequence shown here is derived from an EMBL/GenBank/DDBJ whole genome shotgun (WGS) entry which is preliminary data.</text>
</comment>
<evidence type="ECO:0000313" key="2">
    <source>
        <dbReference type="EMBL" id="MDL4840535.1"/>
    </source>
</evidence>
<evidence type="ECO:0000256" key="1">
    <source>
        <dbReference type="SAM" id="MobiDB-lite"/>
    </source>
</evidence>
<evidence type="ECO:0000313" key="3">
    <source>
        <dbReference type="Proteomes" id="UP001235343"/>
    </source>
</evidence>
<gene>
    <name evidence="2" type="ORF">QQS35_08765</name>
</gene>
<name>A0ABT7L7F4_9BACI</name>
<dbReference type="Proteomes" id="UP001235343">
    <property type="component" value="Unassembled WGS sequence"/>
</dbReference>
<feature type="region of interest" description="Disordered" evidence="1">
    <location>
        <begin position="24"/>
        <end position="59"/>
    </location>
</feature>
<organism evidence="2 3">
    <name type="scientific">Aquibacillus rhizosphaerae</name>
    <dbReference type="NCBI Taxonomy" id="3051431"/>
    <lineage>
        <taxon>Bacteria</taxon>
        <taxon>Bacillati</taxon>
        <taxon>Bacillota</taxon>
        <taxon>Bacilli</taxon>
        <taxon>Bacillales</taxon>
        <taxon>Bacillaceae</taxon>
        <taxon>Aquibacillus</taxon>
    </lineage>
</organism>
<dbReference type="SUPFAM" id="SSF53850">
    <property type="entry name" value="Periplasmic binding protein-like II"/>
    <property type="match status" value="1"/>
</dbReference>
<dbReference type="EMBL" id="JASTZU010000030">
    <property type="protein sequence ID" value="MDL4840535.1"/>
    <property type="molecule type" value="Genomic_DNA"/>
</dbReference>
<protein>
    <submittedName>
        <fullName evidence="2">PhnD/SsuA/transferrin family substrate-binding protein</fullName>
    </submittedName>
</protein>
<proteinExistence type="predicted"/>
<dbReference type="Pfam" id="PF12974">
    <property type="entry name" value="Phosphonate-bd"/>
    <property type="match status" value="1"/>
</dbReference>
<dbReference type="PROSITE" id="PS51257">
    <property type="entry name" value="PROKAR_LIPOPROTEIN"/>
    <property type="match status" value="1"/>
</dbReference>